<gene>
    <name evidence="6 8" type="primary">tilS</name>
    <name evidence="8" type="ORF">DEM27_05955</name>
</gene>
<dbReference type="Pfam" id="PF01171">
    <property type="entry name" value="ATP_bind_3"/>
    <property type="match status" value="1"/>
</dbReference>
<keyword evidence="6" id="KW-0963">Cytoplasm</keyword>
<dbReference type="CDD" id="cd01992">
    <property type="entry name" value="TilS_N"/>
    <property type="match status" value="1"/>
</dbReference>
<dbReference type="InterPro" id="IPR011063">
    <property type="entry name" value="TilS/TtcA_N"/>
</dbReference>
<dbReference type="GO" id="GO:0006400">
    <property type="term" value="P:tRNA modification"/>
    <property type="evidence" value="ECO:0007669"/>
    <property type="project" value="UniProtKB-UniRule"/>
</dbReference>
<comment type="catalytic activity">
    <reaction evidence="5 6">
        <text>cytidine(34) in tRNA(Ile2) + L-lysine + ATP = lysidine(34) in tRNA(Ile2) + AMP + diphosphate + H(+)</text>
        <dbReference type="Rhea" id="RHEA:43744"/>
        <dbReference type="Rhea" id="RHEA-COMP:10625"/>
        <dbReference type="Rhea" id="RHEA-COMP:10670"/>
        <dbReference type="ChEBI" id="CHEBI:15378"/>
        <dbReference type="ChEBI" id="CHEBI:30616"/>
        <dbReference type="ChEBI" id="CHEBI:32551"/>
        <dbReference type="ChEBI" id="CHEBI:33019"/>
        <dbReference type="ChEBI" id="CHEBI:82748"/>
        <dbReference type="ChEBI" id="CHEBI:83665"/>
        <dbReference type="ChEBI" id="CHEBI:456215"/>
        <dbReference type="EC" id="6.3.4.19"/>
    </reaction>
</comment>
<dbReference type="NCBIfam" id="TIGR02432">
    <property type="entry name" value="lysidine_TilS_N"/>
    <property type="match status" value="1"/>
</dbReference>
<accession>A0A2U2DV28</accession>
<comment type="domain">
    <text evidence="6">The N-terminal region contains the highly conserved SGGXDS motif, predicted to be a P-loop motif involved in ATP binding.</text>
</comment>
<feature type="domain" description="tRNA(Ile)-lysidine/2-thiocytidine synthase N-terminal" evidence="7">
    <location>
        <begin position="32"/>
        <end position="216"/>
    </location>
</feature>
<evidence type="ECO:0000256" key="1">
    <source>
        <dbReference type="ARBA" id="ARBA00022598"/>
    </source>
</evidence>
<dbReference type="OrthoDB" id="9807403at2"/>
<comment type="function">
    <text evidence="6">Ligates lysine onto the cytidine present at position 34 of the AUA codon-specific tRNA(Ile) that contains the anticodon CAU, in an ATP-dependent manner. Cytidine is converted to lysidine, thus changing the amino acid specificity of the tRNA from methionine to isoleucine.</text>
</comment>
<keyword evidence="1 6" id="KW-0436">Ligase</keyword>
<evidence type="ECO:0000313" key="8">
    <source>
        <dbReference type="EMBL" id="PWE57183.1"/>
    </source>
</evidence>
<dbReference type="PANTHER" id="PTHR43033:SF5">
    <property type="entry name" value="TRNA(ILE)-LYSIDINE SYNTHETASE"/>
    <property type="match status" value="1"/>
</dbReference>
<keyword evidence="4 6" id="KW-0067">ATP-binding</keyword>
<dbReference type="Gene3D" id="3.40.50.620">
    <property type="entry name" value="HUPs"/>
    <property type="match status" value="1"/>
</dbReference>
<protein>
    <recommendedName>
        <fullName evidence="6">tRNA(Ile)-lysidine synthase</fullName>
        <ecNumber evidence="6">6.3.4.19</ecNumber>
    </recommendedName>
    <alternativeName>
        <fullName evidence="6">tRNA(Ile)-2-lysyl-cytidine synthase</fullName>
    </alternativeName>
    <alternativeName>
        <fullName evidence="6">tRNA(Ile)-lysidine synthetase</fullName>
    </alternativeName>
</protein>
<dbReference type="HAMAP" id="MF_01161">
    <property type="entry name" value="tRNA_Ile_lys_synt"/>
    <property type="match status" value="1"/>
</dbReference>
<evidence type="ECO:0000256" key="2">
    <source>
        <dbReference type="ARBA" id="ARBA00022694"/>
    </source>
</evidence>
<evidence type="ECO:0000259" key="7">
    <source>
        <dbReference type="Pfam" id="PF01171"/>
    </source>
</evidence>
<comment type="similarity">
    <text evidence="6">Belongs to the tRNA(Ile)-lysidine synthase family.</text>
</comment>
<organism evidence="8 9">
    <name type="scientific">Metarhizobium album</name>
    <dbReference type="NCBI Taxonomy" id="2182425"/>
    <lineage>
        <taxon>Bacteria</taxon>
        <taxon>Pseudomonadati</taxon>
        <taxon>Pseudomonadota</taxon>
        <taxon>Alphaproteobacteria</taxon>
        <taxon>Hyphomicrobiales</taxon>
        <taxon>Rhizobiaceae</taxon>
        <taxon>Metarhizobium</taxon>
    </lineage>
</organism>
<evidence type="ECO:0000313" key="9">
    <source>
        <dbReference type="Proteomes" id="UP000245252"/>
    </source>
</evidence>
<dbReference type="GO" id="GO:0005524">
    <property type="term" value="F:ATP binding"/>
    <property type="evidence" value="ECO:0007669"/>
    <property type="project" value="UniProtKB-UniRule"/>
</dbReference>
<evidence type="ECO:0000256" key="6">
    <source>
        <dbReference type="HAMAP-Rule" id="MF_01161"/>
    </source>
</evidence>
<evidence type="ECO:0000256" key="4">
    <source>
        <dbReference type="ARBA" id="ARBA00022840"/>
    </source>
</evidence>
<evidence type="ECO:0000256" key="5">
    <source>
        <dbReference type="ARBA" id="ARBA00048539"/>
    </source>
</evidence>
<proteinExistence type="inferred from homology"/>
<dbReference type="GO" id="GO:0005737">
    <property type="term" value="C:cytoplasm"/>
    <property type="evidence" value="ECO:0007669"/>
    <property type="project" value="UniProtKB-SubCell"/>
</dbReference>
<evidence type="ECO:0000256" key="3">
    <source>
        <dbReference type="ARBA" id="ARBA00022741"/>
    </source>
</evidence>
<dbReference type="InterPro" id="IPR012094">
    <property type="entry name" value="tRNA_Ile_lys_synt"/>
</dbReference>
<comment type="caution">
    <text evidence="8">The sequence shown here is derived from an EMBL/GenBank/DDBJ whole genome shotgun (WGS) entry which is preliminary data.</text>
</comment>
<feature type="binding site" evidence="6">
    <location>
        <begin position="37"/>
        <end position="42"/>
    </location>
    <ligand>
        <name>ATP</name>
        <dbReference type="ChEBI" id="CHEBI:30616"/>
    </ligand>
</feature>
<comment type="subcellular location">
    <subcellularLocation>
        <location evidence="6">Cytoplasm</location>
    </subcellularLocation>
</comment>
<dbReference type="Proteomes" id="UP000245252">
    <property type="component" value="Unassembled WGS sequence"/>
</dbReference>
<name>A0A2U2DV28_9HYPH</name>
<dbReference type="EC" id="6.3.4.19" evidence="6"/>
<reference evidence="8 9" key="1">
    <citation type="submission" date="2018-05" db="EMBL/GenBank/DDBJ databases">
        <title>The draft genome of strain NS-104.</title>
        <authorList>
            <person name="Hang P."/>
            <person name="Jiang J."/>
        </authorList>
    </citation>
    <scope>NUCLEOTIDE SEQUENCE [LARGE SCALE GENOMIC DNA]</scope>
    <source>
        <strain evidence="8 9">NS-104</strain>
    </source>
</reference>
<dbReference type="InterPro" id="IPR012795">
    <property type="entry name" value="tRNA_Ile_lys_synt_N"/>
</dbReference>
<keyword evidence="9" id="KW-1185">Reference proteome</keyword>
<dbReference type="AlphaFoldDB" id="A0A2U2DV28"/>
<sequence length="454" mass="47551">MLIAAGCPLPADLSPQAAINALLTTIHRPAHLLVAISGGSDSTGLLVLLHQALRSGRHPHISLSAVTVDHALRSASAAEARAVAALCARLGIAHVTKVWSGEKPARGLSVAAREARYRLLCEAADELGANAILSAHTADDQAETVAMRAARNASPDNAGLSGMASAVLLLRRHWLLRPLLACRRADIRAVLGEAGIGWIDDPSNVDPAYERARIRAALSASGEQAGGDLDARAAVSQAAAAFLDRHLTVTASVVAALSRAALVSTERPTRRYALNAVAAAIGGRAHGLALEPMDRLLAMLDGDGAAKTTAGRVVFDLRRDGLYITRESRDILPLRVEPGDRTIWDGRFLIRNGSAEVIVVESGGQGMNGDLFNGLPPGVARRACAALPLVCAGNIAFPLSAEGGGGLIGTEVFLAAYDRFLPLFDRKLANVLALRLGRGEYALPFHDLLTENAC</sequence>
<keyword evidence="3 6" id="KW-0547">Nucleotide-binding</keyword>
<dbReference type="PANTHER" id="PTHR43033">
    <property type="entry name" value="TRNA(ILE)-LYSIDINE SYNTHASE-RELATED"/>
    <property type="match status" value="1"/>
</dbReference>
<dbReference type="SUPFAM" id="SSF52402">
    <property type="entry name" value="Adenine nucleotide alpha hydrolases-like"/>
    <property type="match status" value="1"/>
</dbReference>
<keyword evidence="2 6" id="KW-0819">tRNA processing</keyword>
<dbReference type="InterPro" id="IPR014729">
    <property type="entry name" value="Rossmann-like_a/b/a_fold"/>
</dbReference>
<dbReference type="GO" id="GO:0032267">
    <property type="term" value="F:tRNA(Ile)-lysidine synthase activity"/>
    <property type="evidence" value="ECO:0007669"/>
    <property type="project" value="UniProtKB-EC"/>
</dbReference>
<dbReference type="EMBL" id="QFBC01000002">
    <property type="protein sequence ID" value="PWE57183.1"/>
    <property type="molecule type" value="Genomic_DNA"/>
</dbReference>